<dbReference type="AlphaFoldDB" id="A0A5M8NYE0"/>
<comment type="caution">
    <text evidence="1">The sequence shown here is derived from an EMBL/GenBank/DDBJ whole genome shotgun (WGS) entry which is preliminary data.</text>
</comment>
<accession>A0A5M8NYE0</accession>
<evidence type="ECO:0000313" key="2">
    <source>
        <dbReference type="Proteomes" id="UP000324575"/>
    </source>
</evidence>
<gene>
    <name evidence="1" type="ORF">EZS26_002511</name>
</gene>
<dbReference type="Proteomes" id="UP000324575">
    <property type="component" value="Unassembled WGS sequence"/>
</dbReference>
<protein>
    <submittedName>
        <fullName evidence="1">Uncharacterized protein</fullName>
    </submittedName>
</protein>
<dbReference type="EMBL" id="SNRX01000021">
    <property type="protein sequence ID" value="KAA6301314.1"/>
    <property type="molecule type" value="Genomic_DNA"/>
</dbReference>
<reference evidence="1 2" key="1">
    <citation type="submission" date="2019-03" db="EMBL/GenBank/DDBJ databases">
        <title>Single cell metagenomics reveals metabolic interactions within the superorganism composed of flagellate Streblomastix strix and complex community of Bacteroidetes bacteria on its surface.</title>
        <authorList>
            <person name="Treitli S.C."/>
            <person name="Kolisko M."/>
            <person name="Husnik F."/>
            <person name="Keeling P."/>
            <person name="Hampl V."/>
        </authorList>
    </citation>
    <scope>NUCLEOTIDE SEQUENCE [LARGE SCALE GENOMIC DNA]</scope>
    <source>
        <strain evidence="1">St1</strain>
    </source>
</reference>
<sequence>MTDEFIQYRQRPKAFRLYIGFQKLGEFDTYAEARQHAGETNLSGVFNILGEKGYREAWYVSKIEVKQQKQAI</sequence>
<proteinExistence type="predicted"/>
<organism evidence="1 2">
    <name type="scientific">Candidatus Ordinivivax streblomastigis</name>
    <dbReference type="NCBI Taxonomy" id="2540710"/>
    <lineage>
        <taxon>Bacteria</taxon>
        <taxon>Pseudomonadati</taxon>
        <taxon>Bacteroidota</taxon>
        <taxon>Bacteroidia</taxon>
        <taxon>Bacteroidales</taxon>
        <taxon>Candidatus Ordinivivax</taxon>
    </lineage>
</organism>
<evidence type="ECO:0000313" key="1">
    <source>
        <dbReference type="EMBL" id="KAA6301314.1"/>
    </source>
</evidence>
<name>A0A5M8NYE0_9BACT</name>